<proteinExistence type="predicted"/>
<name>A0A160TQE4_9ZZZZ</name>
<gene>
    <name evidence="1" type="ORF">MGWOODY_XGa2442</name>
</gene>
<protein>
    <submittedName>
        <fullName evidence="1">Uncharacterized protein</fullName>
    </submittedName>
</protein>
<organism evidence="1">
    <name type="scientific">hydrothermal vent metagenome</name>
    <dbReference type="NCBI Taxonomy" id="652676"/>
    <lineage>
        <taxon>unclassified sequences</taxon>
        <taxon>metagenomes</taxon>
        <taxon>ecological metagenomes</taxon>
    </lineage>
</organism>
<dbReference type="EMBL" id="CZRL01000064">
    <property type="protein sequence ID" value="CUS51727.1"/>
    <property type="molecule type" value="Genomic_DNA"/>
</dbReference>
<reference evidence="1" key="1">
    <citation type="submission" date="2015-10" db="EMBL/GenBank/DDBJ databases">
        <authorList>
            <person name="Gilbert D.G."/>
        </authorList>
    </citation>
    <scope>NUCLEOTIDE SEQUENCE</scope>
</reference>
<dbReference type="AlphaFoldDB" id="A0A160TQE4"/>
<accession>A0A160TQE4</accession>
<sequence length="38" mass="4241">MPRNENQSGVADDSLDELKRGCFLGNIQNNAQLSVFRC</sequence>
<evidence type="ECO:0000313" key="1">
    <source>
        <dbReference type="EMBL" id="CUS51727.1"/>
    </source>
</evidence>